<name>A0ABD5NID0_9EURY</name>
<organism evidence="3 4">
    <name type="scientific">Halovivax cerinus</name>
    <dbReference type="NCBI Taxonomy" id="1487865"/>
    <lineage>
        <taxon>Archaea</taxon>
        <taxon>Methanobacteriati</taxon>
        <taxon>Methanobacteriota</taxon>
        <taxon>Stenosarchaea group</taxon>
        <taxon>Halobacteria</taxon>
        <taxon>Halobacteriales</taxon>
        <taxon>Natrialbaceae</taxon>
        <taxon>Halovivax</taxon>
    </lineage>
</organism>
<protein>
    <submittedName>
        <fullName evidence="3">Uncharacterized protein</fullName>
    </submittedName>
</protein>
<gene>
    <name evidence="3" type="ORF">ACFOUR_00660</name>
</gene>
<dbReference type="RefSeq" id="WP_256532177.1">
    <property type="nucleotide sequence ID" value="NZ_CP101824.1"/>
</dbReference>
<keyword evidence="4" id="KW-1185">Reference proteome</keyword>
<sequence length="691" mass="74950">MTDTHTDPECTSDAGVIDVSHHGTTLRMTDVAGNAMTFDLTGWNPLSWSHEIEEPMDAVVTGRVSEMHYDLRNAVAIERLDGDLCLAGDERPVSEGHLAVGFDDDATYHLPAGEYFCLCDCDLFTRIRFDGEATVRNRSHGRFSITFPHPTPLTIAGKSPVEIPQARLTVEPSVSAVARGISHLSASLRTTGTSRVHRNYRGYPPRIELGSETTIPDSIRASRPETGIELVVPKALGAVYTAAPVAYFLGARLVPTNGRTPRLVTHDPDATYEIRTDRSFADGILSILRRTFFLELLVDWIEPDAPTVEAHTSLRSAGIDLDGCRDRPLAERVGTYLEFPSDPVDDVLPDWPYRMTIESTPSSVSAIPHLLEDLAAIDSPETASGPGAASHARAGTERSATERLRGAMELHGSLGSVDRSADFEARLESYENRLQSIERDCETTSVVVATGPAIDPALAEELAAAYTDRDETVSTIVETLVEPTCESVRRTLSTGVDYLHYVGSCSDGLACRDGRVHPGTVDELDASIVQLDGTDARTLVDAFVSAGAVAVVSRDGPGDPDPIVGTLVLYGQSVATAVRCRRLVTSDPSVTVTGDGSHRFVATWKPTPIQTVTPRDDGSLSITTVPFSVDPVGAHWRPDYDTGIHLMPSSYAYSIDPPQFDEHFLHNTQVLLTDDGVYLPDEQHRLLYPIA</sequence>
<keyword evidence="1" id="KW-0175">Coiled coil</keyword>
<dbReference type="Proteomes" id="UP001595846">
    <property type="component" value="Unassembled WGS sequence"/>
</dbReference>
<evidence type="ECO:0000256" key="1">
    <source>
        <dbReference type="SAM" id="Coils"/>
    </source>
</evidence>
<accession>A0ABD5NID0</accession>
<dbReference type="EMBL" id="JBHSAQ010000001">
    <property type="protein sequence ID" value="MFC3956884.1"/>
    <property type="molecule type" value="Genomic_DNA"/>
</dbReference>
<evidence type="ECO:0000256" key="2">
    <source>
        <dbReference type="SAM" id="MobiDB-lite"/>
    </source>
</evidence>
<feature type="region of interest" description="Disordered" evidence="2">
    <location>
        <begin position="379"/>
        <end position="401"/>
    </location>
</feature>
<dbReference type="AlphaFoldDB" id="A0ABD5NID0"/>
<proteinExistence type="predicted"/>
<evidence type="ECO:0000313" key="3">
    <source>
        <dbReference type="EMBL" id="MFC3956884.1"/>
    </source>
</evidence>
<feature type="coiled-coil region" evidence="1">
    <location>
        <begin position="420"/>
        <end position="447"/>
    </location>
</feature>
<evidence type="ECO:0000313" key="4">
    <source>
        <dbReference type="Proteomes" id="UP001595846"/>
    </source>
</evidence>
<dbReference type="GeneID" id="73904955"/>
<reference evidence="3 4" key="1">
    <citation type="journal article" date="2019" name="Int. J. Syst. Evol. Microbiol.">
        <title>The Global Catalogue of Microorganisms (GCM) 10K type strain sequencing project: providing services to taxonomists for standard genome sequencing and annotation.</title>
        <authorList>
            <consortium name="The Broad Institute Genomics Platform"/>
            <consortium name="The Broad Institute Genome Sequencing Center for Infectious Disease"/>
            <person name="Wu L."/>
            <person name="Ma J."/>
        </authorList>
    </citation>
    <scope>NUCLEOTIDE SEQUENCE [LARGE SCALE GENOMIC DNA]</scope>
    <source>
        <strain evidence="3 4">IBRC-M 10256</strain>
    </source>
</reference>
<comment type="caution">
    <text evidence="3">The sequence shown here is derived from an EMBL/GenBank/DDBJ whole genome shotgun (WGS) entry which is preliminary data.</text>
</comment>